<dbReference type="EMBL" id="WIBF01000003">
    <property type="protein sequence ID" value="MQQ08363.1"/>
    <property type="molecule type" value="Genomic_DNA"/>
</dbReference>
<dbReference type="Pfam" id="PF11316">
    <property type="entry name" value="Rhamno_transf"/>
    <property type="match status" value="1"/>
</dbReference>
<proteinExistence type="predicted"/>
<protein>
    <recommendedName>
        <fullName evidence="3">Rhamnosyl transferase</fullName>
    </recommendedName>
</protein>
<evidence type="ECO:0008006" key="3">
    <source>
        <dbReference type="Google" id="ProtNLM"/>
    </source>
</evidence>
<comment type="caution">
    <text evidence="1">The sequence shown here is derived from an EMBL/GenBank/DDBJ whole genome shotgun (WGS) entry which is preliminary data.</text>
</comment>
<evidence type="ECO:0000313" key="2">
    <source>
        <dbReference type="Proteomes" id="UP000444174"/>
    </source>
</evidence>
<sequence>MQVLGLCRFSYPALGGFQVEHETIQERIDYLYAPERMEERFALFEAITLPALKSQTDPDFDLIVVIGDSLPAHYEQRLRDLCAGVRQIQIRSEAPARHRPIMRKILNKARRDPAAPCLQFRLDDDDAVAVDFVEHLRAATQTCAGLLKQHPQVAIDFNTGFLVRPEAGEVLVAEVSRPYQTAALGIYISGGDTKSVMNFGHNKVYQNMPTVTLNQRAMYVRSHNQFNDSRQNVAKEEMQPITAKDRQLFQRCFAIGDAQLDQLRALSRLR</sequence>
<dbReference type="AlphaFoldDB" id="A0A843YGG9"/>
<gene>
    <name evidence="1" type="ORF">GFB49_07865</name>
</gene>
<accession>A0A843YGG9</accession>
<keyword evidence="2" id="KW-1185">Reference proteome</keyword>
<organism evidence="1 2">
    <name type="scientific">Tritonibacter litoralis</name>
    <dbReference type="NCBI Taxonomy" id="2662264"/>
    <lineage>
        <taxon>Bacteria</taxon>
        <taxon>Pseudomonadati</taxon>
        <taxon>Pseudomonadota</taxon>
        <taxon>Alphaproteobacteria</taxon>
        <taxon>Rhodobacterales</taxon>
        <taxon>Paracoccaceae</taxon>
        <taxon>Tritonibacter</taxon>
    </lineage>
</organism>
<dbReference type="RefSeq" id="WP_153215299.1">
    <property type="nucleotide sequence ID" value="NZ_WIBF01000003.1"/>
</dbReference>
<name>A0A843YGG9_9RHOB</name>
<dbReference type="InterPro" id="IPR021466">
    <property type="entry name" value="Put_rhamnosyl_transferase"/>
</dbReference>
<dbReference type="Proteomes" id="UP000444174">
    <property type="component" value="Unassembled WGS sequence"/>
</dbReference>
<reference evidence="1 2" key="1">
    <citation type="submission" date="2019-10" db="EMBL/GenBank/DDBJ databases">
        <title>Epibacterium sp. nov., isolated from seawater.</title>
        <authorList>
            <person name="Zhang X."/>
            <person name="Li N."/>
        </authorList>
    </citation>
    <scope>NUCLEOTIDE SEQUENCE [LARGE SCALE GENOMIC DNA]</scope>
    <source>
        <strain evidence="1 2">SM1979</strain>
    </source>
</reference>
<evidence type="ECO:0000313" key="1">
    <source>
        <dbReference type="EMBL" id="MQQ08363.1"/>
    </source>
</evidence>